<dbReference type="GO" id="GO:0070197">
    <property type="term" value="P:meiotic attachment of telomere to nuclear envelope"/>
    <property type="evidence" value="ECO:0007669"/>
    <property type="project" value="TreeGrafter"/>
</dbReference>
<dbReference type="PANTHER" id="PTHR35824:SF1">
    <property type="entry name" value="MEMBRANE-ANCHORED JUNCTION PROTEIN"/>
    <property type="match status" value="1"/>
</dbReference>
<dbReference type="Proteomes" id="UP001239994">
    <property type="component" value="Unassembled WGS sequence"/>
</dbReference>
<organism evidence="1 2">
    <name type="scientific">Electrophorus voltai</name>
    <dbReference type="NCBI Taxonomy" id="2609070"/>
    <lineage>
        <taxon>Eukaryota</taxon>
        <taxon>Metazoa</taxon>
        <taxon>Chordata</taxon>
        <taxon>Craniata</taxon>
        <taxon>Vertebrata</taxon>
        <taxon>Euteleostomi</taxon>
        <taxon>Actinopterygii</taxon>
        <taxon>Neopterygii</taxon>
        <taxon>Teleostei</taxon>
        <taxon>Ostariophysi</taxon>
        <taxon>Gymnotiformes</taxon>
        <taxon>Gymnotoidei</taxon>
        <taxon>Gymnotidae</taxon>
        <taxon>Electrophorus</taxon>
    </lineage>
</organism>
<evidence type="ECO:0000313" key="1">
    <source>
        <dbReference type="EMBL" id="KAK1797067.1"/>
    </source>
</evidence>
<sequence>MNICGEEEMLDRSFVNEELEHAVRVVLMSLSSLQPFTTQHFSIFPYKSRWKRVSELSFRRGHVKLFAYPYLITLYVEATEKVPPHTVNRANEWIPP</sequence>
<dbReference type="GO" id="GO:0005637">
    <property type="term" value="C:nuclear inner membrane"/>
    <property type="evidence" value="ECO:0007669"/>
    <property type="project" value="TreeGrafter"/>
</dbReference>
<dbReference type="EMBL" id="JAROKS010000014">
    <property type="protein sequence ID" value="KAK1797067.1"/>
    <property type="molecule type" value="Genomic_DNA"/>
</dbReference>
<comment type="caution">
    <text evidence="1">The sequence shown here is derived from an EMBL/GenBank/DDBJ whole genome shotgun (WGS) entry which is preliminary data.</text>
</comment>
<dbReference type="AlphaFoldDB" id="A0AAD8ZCW5"/>
<dbReference type="Pfam" id="PF15077">
    <property type="entry name" value="MAJIN"/>
    <property type="match status" value="1"/>
</dbReference>
<evidence type="ECO:0000313" key="2">
    <source>
        <dbReference type="Proteomes" id="UP001239994"/>
    </source>
</evidence>
<name>A0AAD8ZCW5_9TELE</name>
<proteinExistence type="predicted"/>
<dbReference type="InterPro" id="IPR027816">
    <property type="entry name" value="MAJIN"/>
</dbReference>
<dbReference type="GO" id="GO:0003677">
    <property type="term" value="F:DNA binding"/>
    <property type="evidence" value="ECO:0007669"/>
    <property type="project" value="InterPro"/>
</dbReference>
<reference evidence="1" key="1">
    <citation type="submission" date="2023-03" db="EMBL/GenBank/DDBJ databases">
        <title>Electrophorus voltai genome.</title>
        <authorList>
            <person name="Bian C."/>
        </authorList>
    </citation>
    <scope>NUCLEOTIDE SEQUENCE</scope>
    <source>
        <strain evidence="1">CB-2022</strain>
        <tissue evidence="1">Muscle</tissue>
    </source>
</reference>
<keyword evidence="2" id="KW-1185">Reference proteome</keyword>
<accession>A0AAD8ZCW5</accession>
<dbReference type="GO" id="GO:0007129">
    <property type="term" value="P:homologous chromosome pairing at meiosis"/>
    <property type="evidence" value="ECO:0007669"/>
    <property type="project" value="TreeGrafter"/>
</dbReference>
<dbReference type="PANTHER" id="PTHR35824">
    <property type="entry name" value="MEMBRANE-ANCHORED JUNCTION PROTEIN MAJIN"/>
    <property type="match status" value="1"/>
</dbReference>
<protein>
    <submittedName>
        <fullName evidence="1">Uncharacterized protein</fullName>
    </submittedName>
</protein>
<gene>
    <name evidence="1" type="ORF">P4O66_008467</name>
</gene>
<feature type="non-terminal residue" evidence="1">
    <location>
        <position position="96"/>
    </location>
</feature>